<feature type="compositionally biased region" description="Polar residues" evidence="6">
    <location>
        <begin position="851"/>
        <end position="860"/>
    </location>
</feature>
<keyword evidence="1 5" id="KW-0175">Coiled coil</keyword>
<evidence type="ECO:0000256" key="2">
    <source>
        <dbReference type="ARBA" id="ARBA00023242"/>
    </source>
</evidence>
<gene>
    <name evidence="7" type="ORF">CASFOL_037137</name>
</gene>
<keyword evidence="8" id="KW-1185">Reference proteome</keyword>
<comment type="similarity">
    <text evidence="4">Belongs to the CRWN family.</text>
</comment>
<feature type="coiled-coil region" evidence="5">
    <location>
        <begin position="634"/>
        <end position="736"/>
    </location>
</feature>
<dbReference type="PANTHER" id="PTHR31908:SF2">
    <property type="entry name" value="PROTEIN CROWDED NUCLEI 4"/>
    <property type="match status" value="1"/>
</dbReference>
<organism evidence="7 8">
    <name type="scientific">Castilleja foliolosa</name>
    <dbReference type="NCBI Taxonomy" id="1961234"/>
    <lineage>
        <taxon>Eukaryota</taxon>
        <taxon>Viridiplantae</taxon>
        <taxon>Streptophyta</taxon>
        <taxon>Embryophyta</taxon>
        <taxon>Tracheophyta</taxon>
        <taxon>Spermatophyta</taxon>
        <taxon>Magnoliopsida</taxon>
        <taxon>eudicotyledons</taxon>
        <taxon>Gunneridae</taxon>
        <taxon>Pentapetalae</taxon>
        <taxon>asterids</taxon>
        <taxon>lamiids</taxon>
        <taxon>Lamiales</taxon>
        <taxon>Orobanchaceae</taxon>
        <taxon>Pedicularideae</taxon>
        <taxon>Castillejinae</taxon>
        <taxon>Castilleja</taxon>
    </lineage>
</organism>
<feature type="coiled-coil region" evidence="5">
    <location>
        <begin position="142"/>
        <end position="229"/>
    </location>
</feature>
<proteinExistence type="inferred from homology"/>
<name>A0ABD3BP39_9LAMI</name>
<evidence type="ECO:0000313" key="8">
    <source>
        <dbReference type="Proteomes" id="UP001632038"/>
    </source>
</evidence>
<dbReference type="GO" id="GO:0005652">
    <property type="term" value="C:nuclear lamina"/>
    <property type="evidence" value="ECO:0007669"/>
    <property type="project" value="UniProtKB-SubCell"/>
</dbReference>
<sequence>MASSASHTEILAANPSSAATIAQSPNSHSARVLKTPLSDEDIWKRLSDAGLNEDSIKRRDKASLIAYIAKLEAEIYDHQHQMGLLILENKEWLSKYEEAKATADSADFILKRTRASHASDLSAAKKREDGLRKALGIEKECVKNIEKSLREMRAEYAEVKVAAETKFSEARSMVDDALKKMTEAEEKMRAAESLEVEASRYHRTAERKLHEVEEREDDLRRRIMSSKSDFEDKEKQIELQRQTLLERQRVLQNTHERLVDGQALLNQREEYVLNKTQGLKIYEKELEDLRLSIDKERAALNEDKLVLELKSSSLSAREEAVIKKEYDLLKKEEEALLLQAKRSTRESDNVQQVKSNQEATLALKNSVFEAEAEMKRKLLDDEINAKRRDWELRELEIRQQEDFISERERELDVESRWREEKEKELEERLRLSEEREKNLLASEDELELKRKSLDQEKEKFNLKKLDLKKLSDLLEEREKHISDAEEKADAMRKETNELVALELRLKEEIDIISAQKQELEAEADLLKAEKAKFEAEWESIDVKREELVKEAERIAEERSTASKFLKDERESLKAEKDALRDQYKHDLESLARDREAFTSELEHERTKWFNKIQKEHAEFLLDIETQKKEVDCCIESRREEIENYLKEREKEFEEEKKRELENINSLKERVGKELEHVNSEMKRLDAERREINLDRERRDQEWAELNSLIDELNGQREKLEKQRGLLRADREEILARIETMKNLEDLKERLDSVDVHEMHQSNLLSNYRKPSSKVYAREQEVAVLDHNGNINNGFEHSNSRSGIKDSDKSSSPISAPLSWLKRCADTLLEQRPSNKKRRKEKSVMTHGSEDATPSTPQKYSSTSNIEQVAAPFIQGSPDAETTIYIDKIVTVEEVTTFDVERVAGDSKEIAFQHDSENVENDGEVELEINGKLQKDF</sequence>
<dbReference type="AlphaFoldDB" id="A0ABD3BP39"/>
<feature type="region of interest" description="Disordered" evidence="6">
    <location>
        <begin position="786"/>
        <end position="814"/>
    </location>
</feature>
<dbReference type="EMBL" id="JAVIJP010000070">
    <property type="protein sequence ID" value="KAL3618909.1"/>
    <property type="molecule type" value="Genomic_DNA"/>
</dbReference>
<evidence type="ECO:0000256" key="5">
    <source>
        <dbReference type="SAM" id="Coils"/>
    </source>
</evidence>
<evidence type="ECO:0000256" key="1">
    <source>
        <dbReference type="ARBA" id="ARBA00023054"/>
    </source>
</evidence>
<feature type="coiled-coil region" evidence="5">
    <location>
        <begin position="422"/>
        <end position="536"/>
    </location>
</feature>
<comment type="caution">
    <text evidence="7">The sequence shown here is derived from an EMBL/GenBank/DDBJ whole genome shotgun (WGS) entry which is preliminary data.</text>
</comment>
<evidence type="ECO:0008006" key="9">
    <source>
        <dbReference type="Google" id="ProtNLM"/>
    </source>
</evidence>
<keyword evidence="2" id="KW-0539">Nucleus</keyword>
<evidence type="ECO:0000313" key="7">
    <source>
        <dbReference type="EMBL" id="KAL3618909.1"/>
    </source>
</evidence>
<dbReference type="InterPro" id="IPR040418">
    <property type="entry name" value="CRWN"/>
</dbReference>
<feature type="coiled-coil region" evidence="5">
    <location>
        <begin position="562"/>
        <end position="607"/>
    </location>
</feature>
<evidence type="ECO:0000256" key="3">
    <source>
        <dbReference type="ARBA" id="ARBA00024186"/>
    </source>
</evidence>
<accession>A0ABD3BP39</accession>
<evidence type="ECO:0000256" key="4">
    <source>
        <dbReference type="ARBA" id="ARBA00024208"/>
    </source>
</evidence>
<dbReference type="Proteomes" id="UP001632038">
    <property type="component" value="Unassembled WGS sequence"/>
</dbReference>
<comment type="subcellular location">
    <subcellularLocation>
        <location evidence="3">Nucleus lamina</location>
    </subcellularLocation>
</comment>
<feature type="compositionally biased region" description="Polar residues" evidence="6">
    <location>
        <begin position="14"/>
        <end position="29"/>
    </location>
</feature>
<protein>
    <recommendedName>
        <fullName evidence="9">Nuclear matrix constituent protein 1-like protein</fullName>
    </recommendedName>
</protein>
<reference evidence="8" key="1">
    <citation type="journal article" date="2024" name="IScience">
        <title>Strigolactones Initiate the Formation of Haustorium-like Structures in Castilleja.</title>
        <authorList>
            <person name="Buerger M."/>
            <person name="Peterson D."/>
            <person name="Chory J."/>
        </authorList>
    </citation>
    <scope>NUCLEOTIDE SEQUENCE [LARGE SCALE GENOMIC DNA]</scope>
</reference>
<evidence type="ECO:0000256" key="6">
    <source>
        <dbReference type="SAM" id="MobiDB-lite"/>
    </source>
</evidence>
<feature type="region of interest" description="Disordered" evidence="6">
    <location>
        <begin position="829"/>
        <end position="860"/>
    </location>
</feature>
<feature type="region of interest" description="Disordered" evidence="6">
    <location>
        <begin position="1"/>
        <end position="31"/>
    </location>
</feature>
<dbReference type="PANTHER" id="PTHR31908">
    <property type="entry name" value="PROTEIN CROWDED NUCLEI 4"/>
    <property type="match status" value="1"/>
</dbReference>